<dbReference type="CDD" id="cd07040">
    <property type="entry name" value="HP"/>
    <property type="match status" value="1"/>
</dbReference>
<dbReference type="EMBL" id="JALJRB010000051">
    <property type="protein sequence ID" value="MCJ8503146.1"/>
    <property type="molecule type" value="Genomic_DNA"/>
</dbReference>
<accession>A0AA41UMY1</accession>
<dbReference type="NCBIfam" id="TIGR00249">
    <property type="entry name" value="sixA"/>
    <property type="match status" value="1"/>
</dbReference>
<dbReference type="Proteomes" id="UP001165427">
    <property type="component" value="Unassembled WGS sequence"/>
</dbReference>
<keyword evidence="2" id="KW-1185">Reference proteome</keyword>
<comment type="caution">
    <text evidence="1">The sequence shown here is derived from an EMBL/GenBank/DDBJ whole genome shotgun (WGS) entry which is preliminary data.</text>
</comment>
<dbReference type="InterPro" id="IPR004449">
    <property type="entry name" value="SixA"/>
</dbReference>
<dbReference type="SUPFAM" id="SSF53254">
    <property type="entry name" value="Phosphoglycerate mutase-like"/>
    <property type="match status" value="1"/>
</dbReference>
<evidence type="ECO:0000313" key="1">
    <source>
        <dbReference type="EMBL" id="MCJ8503146.1"/>
    </source>
</evidence>
<protein>
    <submittedName>
        <fullName evidence="1">Phosphohistidine phosphatase SixA</fullName>
    </submittedName>
</protein>
<dbReference type="InterPro" id="IPR029033">
    <property type="entry name" value="His_PPase_superfam"/>
</dbReference>
<gene>
    <name evidence="1" type="primary">sixA</name>
    <name evidence="1" type="ORF">MRX98_21415</name>
</gene>
<dbReference type="RefSeq" id="WP_246915078.1">
    <property type="nucleotide sequence ID" value="NZ_JALJRB010000051.1"/>
</dbReference>
<evidence type="ECO:0000313" key="2">
    <source>
        <dbReference type="Proteomes" id="UP001165427"/>
    </source>
</evidence>
<dbReference type="AlphaFoldDB" id="A0AA41UMY1"/>
<dbReference type="GO" id="GO:0005737">
    <property type="term" value="C:cytoplasm"/>
    <property type="evidence" value="ECO:0007669"/>
    <property type="project" value="InterPro"/>
</dbReference>
<dbReference type="GO" id="GO:0101006">
    <property type="term" value="F:protein histidine phosphatase activity"/>
    <property type="evidence" value="ECO:0007669"/>
    <property type="project" value="InterPro"/>
</dbReference>
<organism evidence="1 2">
    <name type="scientific">Desulfatitalea alkaliphila</name>
    <dbReference type="NCBI Taxonomy" id="2929485"/>
    <lineage>
        <taxon>Bacteria</taxon>
        <taxon>Pseudomonadati</taxon>
        <taxon>Thermodesulfobacteriota</taxon>
        <taxon>Desulfobacteria</taxon>
        <taxon>Desulfobacterales</taxon>
        <taxon>Desulfosarcinaceae</taxon>
        <taxon>Desulfatitalea</taxon>
    </lineage>
</organism>
<dbReference type="Pfam" id="PF00300">
    <property type="entry name" value="His_Phos_1"/>
    <property type="match status" value="1"/>
</dbReference>
<dbReference type="InterPro" id="IPR013078">
    <property type="entry name" value="His_Pase_superF_clade-1"/>
</dbReference>
<dbReference type="Gene3D" id="3.40.50.1240">
    <property type="entry name" value="Phosphoglycerate mutase-like"/>
    <property type="match status" value="1"/>
</dbReference>
<name>A0AA41UMY1_9BACT</name>
<reference evidence="1" key="1">
    <citation type="submission" date="2022-04" db="EMBL/GenBank/DDBJ databases">
        <title>Desulfatitalea alkaliphila sp. nov., a novel anaerobic sulfate-reducing bacterium isolated from terrestrial mud volcano, Taman Peninsula, Russia.</title>
        <authorList>
            <person name="Khomyakova M.A."/>
            <person name="Merkel A.Y."/>
            <person name="Slobodkin A.I."/>
        </authorList>
    </citation>
    <scope>NUCLEOTIDE SEQUENCE</scope>
    <source>
        <strain evidence="1">M08but</strain>
    </source>
</reference>
<sequence length="153" mass="16507">MALYLVQHGKSRPKAKDPQQGLSEAGAADVRRIAEVAANYGVRVSAILHSGKPRAVQTAEILAAALEPPDGLRRAEGIGPMDDVAAFAHDLQLDKDEMIVGHLPFLERLLAHLVVGSGAYPIFRMQNGGIICLDLYPETTRPVIHWALMPKVG</sequence>
<proteinExistence type="predicted"/>